<dbReference type="PANTHER" id="PTHR36166:SF1">
    <property type="entry name" value="SRPBCC DOMAIN-CONTAINING PROTEIN"/>
    <property type="match status" value="1"/>
</dbReference>
<sequence>MHSPNQFIKHVTDINAPIDVIWKHLLNIDSWKEWNRWTRLEAKDATPGTRGKLKASYEGDDEWKTFDFAFGEIDHSSHSLTWFGRVGGGCVFSGDHTMRLEPLDAGGSNWTRLIHTERFGGILPALGLGLPYETLDRNYLCMNESLKEFVEKGS</sequence>
<gene>
    <name evidence="1" type="ORF">OAUR00152_LOCUS24805</name>
</gene>
<dbReference type="SUPFAM" id="SSF55961">
    <property type="entry name" value="Bet v1-like"/>
    <property type="match status" value="1"/>
</dbReference>
<evidence type="ECO:0008006" key="2">
    <source>
        <dbReference type="Google" id="ProtNLM"/>
    </source>
</evidence>
<reference evidence="1" key="1">
    <citation type="submission" date="2021-01" db="EMBL/GenBank/DDBJ databases">
        <authorList>
            <person name="Corre E."/>
            <person name="Pelletier E."/>
            <person name="Niang G."/>
            <person name="Scheremetjew M."/>
            <person name="Finn R."/>
            <person name="Kale V."/>
            <person name="Holt S."/>
            <person name="Cochrane G."/>
            <person name="Meng A."/>
            <person name="Brown T."/>
            <person name="Cohen L."/>
        </authorList>
    </citation>
    <scope>NUCLEOTIDE SEQUENCE</scope>
    <source>
        <strain evidence="1">Isolate 1302-5</strain>
    </source>
</reference>
<evidence type="ECO:0000313" key="1">
    <source>
        <dbReference type="EMBL" id="CAE2257319.1"/>
    </source>
</evidence>
<accession>A0A7S4JA94</accession>
<dbReference type="CDD" id="cd07822">
    <property type="entry name" value="SRPBCC_4"/>
    <property type="match status" value="1"/>
</dbReference>
<name>A0A7S4JA94_9STRA</name>
<proteinExistence type="predicted"/>
<dbReference type="AlphaFoldDB" id="A0A7S4JA94"/>
<organism evidence="1">
    <name type="scientific">Odontella aurita</name>
    <dbReference type="NCBI Taxonomy" id="265563"/>
    <lineage>
        <taxon>Eukaryota</taxon>
        <taxon>Sar</taxon>
        <taxon>Stramenopiles</taxon>
        <taxon>Ochrophyta</taxon>
        <taxon>Bacillariophyta</taxon>
        <taxon>Mediophyceae</taxon>
        <taxon>Biddulphiophycidae</taxon>
        <taxon>Eupodiscales</taxon>
        <taxon>Odontellaceae</taxon>
        <taxon>Odontella</taxon>
    </lineage>
</organism>
<dbReference type="PANTHER" id="PTHR36166">
    <property type="entry name" value="CHROMOSOME 9, WHOLE GENOME SHOTGUN SEQUENCE"/>
    <property type="match status" value="1"/>
</dbReference>
<dbReference type="InterPro" id="IPR023393">
    <property type="entry name" value="START-like_dom_sf"/>
</dbReference>
<protein>
    <recommendedName>
        <fullName evidence="2">Coenzyme Q-binding protein COQ10 START domain-containing protein</fullName>
    </recommendedName>
</protein>
<dbReference type="Gene3D" id="3.30.530.20">
    <property type="match status" value="1"/>
</dbReference>
<dbReference type="EMBL" id="HBKQ01036064">
    <property type="protein sequence ID" value="CAE2257319.1"/>
    <property type="molecule type" value="Transcribed_RNA"/>
</dbReference>